<dbReference type="PANTHER" id="PTHR12353">
    <property type="entry name" value="DISKS LARGE-ASSOCIATED PROTEIN DAP SAP90/PSD-95-ASSOCIATED PROTEIN"/>
    <property type="match status" value="1"/>
</dbReference>
<feature type="compositionally biased region" description="Polar residues" evidence="2">
    <location>
        <begin position="350"/>
        <end position="359"/>
    </location>
</feature>
<proteinExistence type="inferred from homology"/>
<dbReference type="Proteomes" id="UP000694941">
    <property type="component" value="Unplaced"/>
</dbReference>
<reference evidence="4 5" key="1">
    <citation type="submission" date="2025-05" db="UniProtKB">
        <authorList>
            <consortium name="RefSeq"/>
        </authorList>
    </citation>
    <scope>IDENTIFICATION</scope>
    <source>
        <tissue evidence="4 5">Muscle</tissue>
    </source>
</reference>
<feature type="region of interest" description="Disordered" evidence="2">
    <location>
        <begin position="73"/>
        <end position="103"/>
    </location>
</feature>
<feature type="region of interest" description="Disordered" evidence="2">
    <location>
        <begin position="348"/>
        <end position="406"/>
    </location>
</feature>
<dbReference type="RefSeq" id="XP_022258104.1">
    <property type="nucleotide sequence ID" value="XM_022402396.1"/>
</dbReference>
<dbReference type="InterPro" id="IPR005026">
    <property type="entry name" value="SAPAP"/>
</dbReference>
<organism evidence="3 5">
    <name type="scientific">Limulus polyphemus</name>
    <name type="common">Atlantic horseshoe crab</name>
    <dbReference type="NCBI Taxonomy" id="6850"/>
    <lineage>
        <taxon>Eukaryota</taxon>
        <taxon>Metazoa</taxon>
        <taxon>Ecdysozoa</taxon>
        <taxon>Arthropoda</taxon>
        <taxon>Chelicerata</taxon>
        <taxon>Merostomata</taxon>
        <taxon>Xiphosura</taxon>
        <taxon>Limulidae</taxon>
        <taxon>Limulus</taxon>
    </lineage>
</organism>
<dbReference type="PANTHER" id="PTHR12353:SF31">
    <property type="entry name" value="LD44824P"/>
    <property type="match status" value="1"/>
</dbReference>
<evidence type="ECO:0000256" key="1">
    <source>
        <dbReference type="ARBA" id="ARBA00008839"/>
    </source>
</evidence>
<sequence>MHRNNVVLYETLLSSSETYIVQNSISTQASFKSAGDIVIKIGETSSSSASSVNGHLSSRSLVRQRLETIDKNIASQEREENREKGEFRRTSKKEKRNDAWTNPRSLSILPRTVTAQSKSLPVFRYLTKDFKEQLATMDRSLLPPSVAIIPVHSSPKAQKKYISQDVHISDGDLSVTECVCPQPGTNLQGEHIDSQRSTVPKHNGHVEGLTLEQEKIDGEWFLVNMEKIKEQILSCITEAEKQLKGDGVPEEGAGKIRVAVGKANLLLSQKFEQFRELCEKNLNQDVSEPFPTKDSDLSGFWDMMMLQVDDVLDTFTNLKKLCANNWVEVELPKVATPKSCSRRPVYLGVSKSTPASPQRSARAITATQAREEARKRLLEAKRKGRQQQASQEPATEIAIFVPDGQN</sequence>
<name>A0ABM1TQE8_LIMPO</name>
<evidence type="ECO:0000256" key="2">
    <source>
        <dbReference type="SAM" id="MobiDB-lite"/>
    </source>
</evidence>
<dbReference type="RefSeq" id="XP_013790154.1">
    <property type="nucleotide sequence ID" value="XM_013934700.2"/>
</dbReference>
<evidence type="ECO:0000313" key="4">
    <source>
        <dbReference type="RefSeq" id="XP_013790154.1"/>
    </source>
</evidence>
<feature type="compositionally biased region" description="Basic and acidic residues" evidence="2">
    <location>
        <begin position="369"/>
        <end position="381"/>
    </location>
</feature>
<gene>
    <name evidence="4 5" type="primary">LOC106474014</name>
</gene>
<keyword evidence="3" id="KW-1185">Reference proteome</keyword>
<protein>
    <submittedName>
        <fullName evidence="4 5">Disks large-associated protein 3-like</fullName>
    </submittedName>
</protein>
<comment type="similarity">
    <text evidence="1">Belongs to the SAPAP family.</text>
</comment>
<dbReference type="GeneID" id="106474014"/>
<evidence type="ECO:0000313" key="3">
    <source>
        <dbReference type="Proteomes" id="UP000694941"/>
    </source>
</evidence>
<feature type="compositionally biased region" description="Basic and acidic residues" evidence="2">
    <location>
        <begin position="73"/>
        <end position="89"/>
    </location>
</feature>
<accession>A0ABM1TQE8</accession>
<evidence type="ECO:0000313" key="5">
    <source>
        <dbReference type="RefSeq" id="XP_022258104.1"/>
    </source>
</evidence>
<dbReference type="Pfam" id="PF03359">
    <property type="entry name" value="GKAP"/>
    <property type="match status" value="1"/>
</dbReference>